<organism evidence="3 5">
    <name type="scientific">Parabacteroides merdae</name>
    <dbReference type="NCBI Taxonomy" id="46503"/>
    <lineage>
        <taxon>Bacteria</taxon>
        <taxon>Pseudomonadati</taxon>
        <taxon>Bacteroidota</taxon>
        <taxon>Bacteroidia</taxon>
        <taxon>Bacteroidales</taxon>
        <taxon>Tannerellaceae</taxon>
        <taxon>Parabacteroides</taxon>
    </lineage>
</organism>
<proteinExistence type="predicted"/>
<feature type="region of interest" description="Disordered" evidence="1">
    <location>
        <begin position="246"/>
        <end position="276"/>
    </location>
</feature>
<evidence type="ECO:0000313" key="4">
    <source>
        <dbReference type="Proteomes" id="UP000434916"/>
    </source>
</evidence>
<name>A0AA43W2F1_9BACT</name>
<evidence type="ECO:0000256" key="1">
    <source>
        <dbReference type="SAM" id="MobiDB-lite"/>
    </source>
</evidence>
<reference evidence="4 5" key="1">
    <citation type="journal article" date="2019" name="Nat. Med.">
        <title>A library of human gut bacterial isolates paired with longitudinal multiomics data enables mechanistic microbiome research.</title>
        <authorList>
            <person name="Poyet M."/>
            <person name="Groussin M."/>
            <person name="Gibbons S.M."/>
            <person name="Avila-Pacheco J."/>
            <person name="Jiang X."/>
            <person name="Kearney S.M."/>
            <person name="Perrotta A.R."/>
            <person name="Berdy B."/>
            <person name="Zhao S."/>
            <person name="Lieberman T.D."/>
            <person name="Swanson P.K."/>
            <person name="Smith M."/>
            <person name="Roesemann S."/>
            <person name="Alexander J.E."/>
            <person name="Rich S.A."/>
            <person name="Livny J."/>
            <person name="Vlamakis H."/>
            <person name="Clish C."/>
            <person name="Bullock K."/>
            <person name="Deik A."/>
            <person name="Scott J."/>
            <person name="Pierce K.A."/>
            <person name="Xavier R.J."/>
            <person name="Alm E.J."/>
        </authorList>
    </citation>
    <scope>NUCLEOTIDE SEQUENCE [LARGE SCALE GENOMIC DNA]</scope>
    <source>
        <strain evidence="3 5">BIOML-A16</strain>
        <strain evidence="2 4">BIOML-A29</strain>
    </source>
</reference>
<evidence type="ECO:0000313" key="5">
    <source>
        <dbReference type="Proteomes" id="UP000448908"/>
    </source>
</evidence>
<keyword evidence="4" id="KW-1185">Reference proteome</keyword>
<sequence length="276" mass="31245">MEQQIQTTELQITQAKQAAEFALTPVGQIVKQFEVMQRMAKMYTESTIVPETYKGNVGNCVIAIDMATRMGVNSLMVMQNLYIVKGNPSWSSKFLIATINMSGKYSSLRYRKRSLGKVGKIKYNETVWDNVAKRNTIVVKEFDGTDVDNIECIAYATELSTGETLESDPITIETAIKEGWYTKTGSKWVTMPSLMLTYRAAAFWQRMYCPEISMGFLTKEEADDIQDVEYEEIKPKNKLADLASKAAVQKKMEEQQPYPAEKAETDSKQPSQKTLL</sequence>
<dbReference type="RefSeq" id="WP_148479506.1">
    <property type="nucleotide sequence ID" value="NZ_JADMWD010000015.1"/>
</dbReference>
<evidence type="ECO:0000313" key="3">
    <source>
        <dbReference type="EMBL" id="MTU68873.1"/>
    </source>
</evidence>
<protein>
    <recommendedName>
        <fullName evidence="6">Recombinase RecT</fullName>
    </recommendedName>
</protein>
<dbReference type="EMBL" id="WNDA01000009">
    <property type="protein sequence ID" value="MTU68873.1"/>
    <property type="molecule type" value="Genomic_DNA"/>
</dbReference>
<gene>
    <name evidence="2" type="ORF">GMD82_11005</name>
    <name evidence="3" type="ORF">GMD92_07225</name>
</gene>
<evidence type="ECO:0008006" key="6">
    <source>
        <dbReference type="Google" id="ProtNLM"/>
    </source>
</evidence>
<dbReference type="Proteomes" id="UP000434916">
    <property type="component" value="Unassembled WGS sequence"/>
</dbReference>
<dbReference type="EMBL" id="WNCN01000012">
    <property type="protein sequence ID" value="MTU39991.1"/>
    <property type="molecule type" value="Genomic_DNA"/>
</dbReference>
<accession>A0AA43W2F1</accession>
<evidence type="ECO:0000313" key="2">
    <source>
        <dbReference type="EMBL" id="MTU39991.1"/>
    </source>
</evidence>
<dbReference type="AlphaFoldDB" id="A0AA43W2F1"/>
<dbReference type="Proteomes" id="UP000448908">
    <property type="component" value="Unassembled WGS sequence"/>
</dbReference>
<comment type="caution">
    <text evidence="3">The sequence shown here is derived from an EMBL/GenBank/DDBJ whole genome shotgun (WGS) entry which is preliminary data.</text>
</comment>